<dbReference type="PANTHER" id="PTHR43673">
    <property type="entry name" value="NAD(P)H NITROREDUCTASE YDGI-RELATED"/>
    <property type="match status" value="1"/>
</dbReference>
<dbReference type="RefSeq" id="WP_006585727.1">
    <property type="nucleotide sequence ID" value="NZ_CATOUV010000001.1"/>
</dbReference>
<evidence type="ECO:0000313" key="7">
    <source>
        <dbReference type="Proteomes" id="UP001385848"/>
    </source>
</evidence>
<protein>
    <submittedName>
        <fullName evidence="4">Nitroreductase family protein</fullName>
    </submittedName>
</protein>
<evidence type="ECO:0000256" key="2">
    <source>
        <dbReference type="ARBA" id="ARBA00023002"/>
    </source>
</evidence>
<evidence type="ECO:0000313" key="5">
    <source>
        <dbReference type="EMBL" id="MEL0565131.1"/>
    </source>
</evidence>
<dbReference type="OrthoDB" id="9782629at2"/>
<dbReference type="AlphaFoldDB" id="A0A5N1I923"/>
<gene>
    <name evidence="5" type="ORF">AAC431_04225</name>
    <name evidence="4" type="ORF">F6H94_07935</name>
</gene>
<reference evidence="5 7" key="2">
    <citation type="submission" date="2024-04" db="EMBL/GenBank/DDBJ databases">
        <title>Three lactobacilli isolated from voided urine samples from females with type 2 diabetes.</title>
        <authorList>
            <person name="Kula A."/>
            <person name="Stegman N."/>
            <person name="Putonti C."/>
        </authorList>
    </citation>
    <scope>NUCLEOTIDE SEQUENCE [LARGE SCALE GENOMIC DNA]</scope>
    <source>
        <strain evidence="5 7">1855</strain>
    </source>
</reference>
<dbReference type="PANTHER" id="PTHR43673:SF10">
    <property type="entry name" value="NADH DEHYDROGENASE_NAD(P)H NITROREDUCTASE XCC3605-RELATED"/>
    <property type="match status" value="1"/>
</dbReference>
<evidence type="ECO:0000259" key="3">
    <source>
        <dbReference type="Pfam" id="PF00881"/>
    </source>
</evidence>
<comment type="caution">
    <text evidence="4">The sequence shown here is derived from an EMBL/GenBank/DDBJ whole genome shotgun (WGS) entry which is preliminary data.</text>
</comment>
<dbReference type="CDD" id="cd02137">
    <property type="entry name" value="MhqN-like"/>
    <property type="match status" value="1"/>
</dbReference>
<evidence type="ECO:0000313" key="4">
    <source>
        <dbReference type="EMBL" id="KAA9320467.1"/>
    </source>
</evidence>
<organism evidence="4 6">
    <name type="scientific">Lactobacillus jensenii</name>
    <dbReference type="NCBI Taxonomy" id="109790"/>
    <lineage>
        <taxon>Bacteria</taxon>
        <taxon>Bacillati</taxon>
        <taxon>Bacillota</taxon>
        <taxon>Bacilli</taxon>
        <taxon>Lactobacillales</taxon>
        <taxon>Lactobacillaceae</taxon>
        <taxon>Lactobacillus</taxon>
    </lineage>
</organism>
<proteinExistence type="inferred from homology"/>
<dbReference type="EMBL" id="JBBVUL010000006">
    <property type="protein sequence ID" value="MEL0565131.1"/>
    <property type="molecule type" value="Genomic_DNA"/>
</dbReference>
<evidence type="ECO:0000256" key="1">
    <source>
        <dbReference type="ARBA" id="ARBA00007118"/>
    </source>
</evidence>
<reference evidence="4 6" key="1">
    <citation type="submission" date="2019-09" db="EMBL/GenBank/DDBJ databases">
        <title>Draft genome sequence assemblies of isolates from the urinary tract.</title>
        <authorList>
            <person name="Mores C.R."/>
            <person name="Putonti C."/>
            <person name="Wolfe A.J."/>
        </authorList>
    </citation>
    <scope>NUCLEOTIDE SEQUENCE [LARGE SCALE GENOMIC DNA]</scope>
    <source>
        <strain evidence="4 6">UMB246</strain>
    </source>
</reference>
<dbReference type="KEGG" id="lje:BUE77_06835"/>
<dbReference type="GeneID" id="31743430"/>
<keyword evidence="7" id="KW-1185">Reference proteome</keyword>
<name>A0A5N1I923_LACJE</name>
<dbReference type="InterPro" id="IPR000415">
    <property type="entry name" value="Nitroreductase-like"/>
</dbReference>
<feature type="domain" description="Nitroreductase" evidence="3">
    <location>
        <begin position="17"/>
        <end position="194"/>
    </location>
</feature>
<dbReference type="InterPro" id="IPR029479">
    <property type="entry name" value="Nitroreductase"/>
</dbReference>
<dbReference type="Gene3D" id="3.40.109.10">
    <property type="entry name" value="NADH Oxidase"/>
    <property type="match status" value="1"/>
</dbReference>
<dbReference type="Proteomes" id="UP000327236">
    <property type="component" value="Unassembled WGS sequence"/>
</dbReference>
<dbReference type="Pfam" id="PF00881">
    <property type="entry name" value="Nitroreductase"/>
    <property type="match status" value="1"/>
</dbReference>
<dbReference type="SUPFAM" id="SSF55469">
    <property type="entry name" value="FMN-dependent nitroreductase-like"/>
    <property type="match status" value="1"/>
</dbReference>
<comment type="similarity">
    <text evidence="1">Belongs to the nitroreductase family.</text>
</comment>
<dbReference type="GO" id="GO:0016491">
    <property type="term" value="F:oxidoreductase activity"/>
    <property type="evidence" value="ECO:0007669"/>
    <property type="project" value="UniProtKB-KW"/>
</dbReference>
<keyword evidence="2" id="KW-0560">Oxidoreductase</keyword>
<sequence length="216" mass="24597">MTEIEFENNDFSSVMLNRHSVRHFDKSCKIDRSVLTEMVKEATTAPSSCNLQAWHFVVVDTDEGKEKLRKIFMPFNHPQLDTCSAMVVLFGDTDAFKKYRDLWQGMYEEKKITKERLETILGTFLPIYEKADRTLLTADAMVDASLAAMQFMLDARARGFATNPIAGYDATKMALAMGLDPVRYVPVMAIAIGKPDESKQELVSTRYDVKDVLEFR</sequence>
<dbReference type="Proteomes" id="UP001385848">
    <property type="component" value="Unassembled WGS sequence"/>
</dbReference>
<dbReference type="EMBL" id="VYWW01000046">
    <property type="protein sequence ID" value="KAA9320467.1"/>
    <property type="molecule type" value="Genomic_DNA"/>
</dbReference>
<accession>A0A5N1I923</accession>
<evidence type="ECO:0000313" key="6">
    <source>
        <dbReference type="Proteomes" id="UP000327236"/>
    </source>
</evidence>